<comment type="caution">
    <text evidence="4">The sequence shown here is derived from an EMBL/GenBank/DDBJ whole genome shotgun (WGS) entry which is preliminary data.</text>
</comment>
<gene>
    <name evidence="4" type="ORF">LWC34_17015</name>
</gene>
<comment type="cofactor">
    <cofactor evidence="1">
        <name>a divalent metal cation</name>
        <dbReference type="ChEBI" id="CHEBI:60240"/>
    </cofactor>
</comment>
<dbReference type="Pfam" id="PF13359">
    <property type="entry name" value="DDE_Tnp_4"/>
    <property type="match status" value="1"/>
</dbReference>
<dbReference type="InterPro" id="IPR027806">
    <property type="entry name" value="HARBI1_dom"/>
</dbReference>
<evidence type="ECO:0000313" key="5">
    <source>
        <dbReference type="Proteomes" id="UP001521150"/>
    </source>
</evidence>
<evidence type="ECO:0000313" key="4">
    <source>
        <dbReference type="EMBL" id="MCE7004520.1"/>
    </source>
</evidence>
<reference evidence="4 5" key="1">
    <citation type="submission" date="2021-12" db="EMBL/GenBank/DDBJ databases">
        <title>Genome sequence of Kibdelosporangium philippinense ATCC 49844.</title>
        <authorList>
            <person name="Fedorov E.A."/>
            <person name="Omeragic M."/>
            <person name="Shalygina K.F."/>
            <person name="Maclea K.S."/>
        </authorList>
    </citation>
    <scope>NUCLEOTIDE SEQUENCE [LARGE SCALE GENOMIC DNA]</scope>
    <source>
        <strain evidence="4 5">ATCC 49844</strain>
    </source>
</reference>
<evidence type="ECO:0000256" key="1">
    <source>
        <dbReference type="ARBA" id="ARBA00001968"/>
    </source>
</evidence>
<accession>A0ABS8Z9M9</accession>
<evidence type="ECO:0000256" key="2">
    <source>
        <dbReference type="ARBA" id="ARBA00022723"/>
    </source>
</evidence>
<evidence type="ECO:0000259" key="3">
    <source>
        <dbReference type="Pfam" id="PF13359"/>
    </source>
</evidence>
<dbReference type="RefSeq" id="WP_233726028.1">
    <property type="nucleotide sequence ID" value="NZ_JAJVCN010000001.1"/>
</dbReference>
<keyword evidence="2" id="KW-0479">Metal-binding</keyword>
<proteinExistence type="predicted"/>
<organism evidence="4 5">
    <name type="scientific">Kibdelosporangium philippinense</name>
    <dbReference type="NCBI Taxonomy" id="211113"/>
    <lineage>
        <taxon>Bacteria</taxon>
        <taxon>Bacillati</taxon>
        <taxon>Actinomycetota</taxon>
        <taxon>Actinomycetes</taxon>
        <taxon>Pseudonocardiales</taxon>
        <taxon>Pseudonocardiaceae</taxon>
        <taxon>Kibdelosporangium</taxon>
    </lineage>
</organism>
<dbReference type="Proteomes" id="UP001521150">
    <property type="component" value="Unassembled WGS sequence"/>
</dbReference>
<feature type="domain" description="DDE Tnp4" evidence="3">
    <location>
        <begin position="108"/>
        <end position="230"/>
    </location>
</feature>
<dbReference type="EMBL" id="JAJVCN010000001">
    <property type="protein sequence ID" value="MCE7004520.1"/>
    <property type="molecule type" value="Genomic_DNA"/>
</dbReference>
<keyword evidence="5" id="KW-1185">Reference proteome</keyword>
<name>A0ABS8Z9M9_9PSEU</name>
<protein>
    <submittedName>
        <fullName evidence="4">Transposase</fullName>
    </submittedName>
</protein>
<sequence>MLSQMQELVRRVQNALTSPWSKKTGRPKSCGLYRAVEVACMYLRQNCTQEFLGDLRDISQATVSRITSVLVPIVKAVLEEFVPDVENAIRMVKGRAVLVDGAITPCWSYAEHPELWSRKKGTTGFNAQLVSLLDGFVVYVSDPLPGKTHDAAAFTETSVAEIVQNSCGAIADKGYQGHVEATPRKTPPRGELSKRDKECNAEISALRAPIERVVAHVKNWKILHTDYRRPYNTYRDAYDAARGLFFFSITWGFE</sequence>